<dbReference type="Proteomes" id="UP000722485">
    <property type="component" value="Unassembled WGS sequence"/>
</dbReference>
<dbReference type="Gene3D" id="2.70.50.70">
    <property type="match status" value="1"/>
</dbReference>
<feature type="transmembrane region" description="Helical" evidence="2">
    <location>
        <begin position="297"/>
        <end position="316"/>
    </location>
</feature>
<dbReference type="AlphaFoldDB" id="A0A9P5H9K3"/>
<dbReference type="PANTHER" id="PTHR36182:SF1">
    <property type="entry name" value="PROTEIN, PUTATIVE (AFU_ORTHOLOGUE AFUA_6G10930)-RELATED"/>
    <property type="match status" value="1"/>
</dbReference>
<dbReference type="EMBL" id="JAANBB010000187">
    <property type="protein sequence ID" value="KAF7547143.1"/>
    <property type="molecule type" value="Genomic_DNA"/>
</dbReference>
<evidence type="ECO:0000256" key="3">
    <source>
        <dbReference type="SAM" id="SignalP"/>
    </source>
</evidence>
<feature type="compositionally biased region" description="Basic and acidic residues" evidence="1">
    <location>
        <begin position="263"/>
        <end position="273"/>
    </location>
</feature>
<evidence type="ECO:0000256" key="1">
    <source>
        <dbReference type="SAM" id="MobiDB-lite"/>
    </source>
</evidence>
<evidence type="ECO:0000313" key="5">
    <source>
        <dbReference type="Proteomes" id="UP000722485"/>
    </source>
</evidence>
<keyword evidence="2" id="KW-0812">Transmembrane</keyword>
<dbReference type="PANTHER" id="PTHR36182">
    <property type="entry name" value="PROTEIN, PUTATIVE (AFU_ORTHOLOGUE AFUA_6G10930)-RELATED"/>
    <property type="match status" value="1"/>
</dbReference>
<accession>A0A9P5H9K3</accession>
<feature type="region of interest" description="Disordered" evidence="1">
    <location>
        <begin position="198"/>
        <end position="281"/>
    </location>
</feature>
<feature type="compositionally biased region" description="Pro residues" evidence="1">
    <location>
        <begin position="233"/>
        <end position="244"/>
    </location>
</feature>
<keyword evidence="3" id="KW-0732">Signal</keyword>
<feature type="signal peptide" evidence="3">
    <location>
        <begin position="1"/>
        <end position="22"/>
    </location>
</feature>
<keyword evidence="2" id="KW-0472">Membrane</keyword>
<proteinExistence type="predicted"/>
<evidence type="ECO:0000313" key="4">
    <source>
        <dbReference type="EMBL" id="KAF7547143.1"/>
    </source>
</evidence>
<sequence length="317" mass="33036">MSFARLPVMVFCLSNIIIGVLGHMQLSSPPPLRSRFNPYSGSDIDYSMTSPLRSDGIDFPCKGYQQLLTTTKGTPVGTLEGGKKYSMIVTGEAVHAGGSCQASLSVDGGHTFRVLHSYIGGCPAAPGDNSFTFRVPADVPTKERALFAWTWFNNLGNREMYMNCVSINTKTGAGSEGTSGFLSRPLVFKANVGNGCTTKDSTDVMIPNPGPDVTVNNPDAVPPVGSCEAGPGAPAPGSPGPSSKPGPGAGSGGCSATPVKSSSDNHETSRPYSRDFTPGNDWPAGYQGVGSNLRGSTIVMIGVAHLVAFVIGVWLWL</sequence>
<feature type="chain" id="PRO_5040305997" description="Extracellular protein" evidence="3">
    <location>
        <begin position="23"/>
        <end position="317"/>
    </location>
</feature>
<reference evidence="4" key="1">
    <citation type="submission" date="2020-03" db="EMBL/GenBank/DDBJ databases">
        <title>Draft Genome Sequence of Cylindrodendrum hubeiense.</title>
        <authorList>
            <person name="Buettner E."/>
            <person name="Kellner H."/>
        </authorList>
    </citation>
    <scope>NUCLEOTIDE SEQUENCE</scope>
    <source>
        <strain evidence="4">IHI 201604</strain>
    </source>
</reference>
<keyword evidence="5" id="KW-1185">Reference proteome</keyword>
<organism evidence="4 5">
    <name type="scientific">Cylindrodendrum hubeiense</name>
    <dbReference type="NCBI Taxonomy" id="595255"/>
    <lineage>
        <taxon>Eukaryota</taxon>
        <taxon>Fungi</taxon>
        <taxon>Dikarya</taxon>
        <taxon>Ascomycota</taxon>
        <taxon>Pezizomycotina</taxon>
        <taxon>Sordariomycetes</taxon>
        <taxon>Hypocreomycetidae</taxon>
        <taxon>Hypocreales</taxon>
        <taxon>Nectriaceae</taxon>
        <taxon>Cylindrodendrum</taxon>
    </lineage>
</organism>
<evidence type="ECO:0008006" key="6">
    <source>
        <dbReference type="Google" id="ProtNLM"/>
    </source>
</evidence>
<protein>
    <recommendedName>
        <fullName evidence="6">Extracellular protein</fullName>
    </recommendedName>
</protein>
<comment type="caution">
    <text evidence="4">The sequence shown here is derived from an EMBL/GenBank/DDBJ whole genome shotgun (WGS) entry which is preliminary data.</text>
</comment>
<name>A0A9P5H9K3_9HYPO</name>
<dbReference type="OrthoDB" id="2342176at2759"/>
<keyword evidence="2" id="KW-1133">Transmembrane helix</keyword>
<gene>
    <name evidence="4" type="ORF">G7Z17_g7940</name>
</gene>
<evidence type="ECO:0000256" key="2">
    <source>
        <dbReference type="SAM" id="Phobius"/>
    </source>
</evidence>